<evidence type="ECO:0000259" key="9">
    <source>
        <dbReference type="Pfam" id="PF00127"/>
    </source>
</evidence>
<evidence type="ECO:0000256" key="3">
    <source>
        <dbReference type="ARBA" id="ARBA00022723"/>
    </source>
</evidence>
<evidence type="ECO:0000313" key="11">
    <source>
        <dbReference type="Proteomes" id="UP000012019"/>
    </source>
</evidence>
<name>M7P3Z4_9GAMM</name>
<gene>
    <name evidence="10" type="ORF">MPL1_00852</name>
</gene>
<dbReference type="OrthoDB" id="9757546at2"/>
<dbReference type="InterPro" id="IPR001235">
    <property type="entry name" value="Copper_blue_Plastocyanin"/>
</dbReference>
<keyword evidence="11" id="KW-1185">Reference proteome</keyword>
<dbReference type="Pfam" id="PF00127">
    <property type="entry name" value="Copper-bind"/>
    <property type="match status" value="1"/>
</dbReference>
<keyword evidence="2" id="KW-0813">Transport</keyword>
<accession>M7P3Z4</accession>
<evidence type="ECO:0000256" key="2">
    <source>
        <dbReference type="ARBA" id="ARBA00022448"/>
    </source>
</evidence>
<evidence type="ECO:0000313" key="10">
    <source>
        <dbReference type="EMBL" id="EMR14232.1"/>
    </source>
</evidence>
<dbReference type="InterPro" id="IPR028871">
    <property type="entry name" value="BlueCu_1_BS"/>
</dbReference>
<dbReference type="PROSITE" id="PS00196">
    <property type="entry name" value="COPPER_BLUE"/>
    <property type="match status" value="1"/>
</dbReference>
<feature type="binding site" evidence="7">
    <location>
        <position position="180"/>
    </location>
    <ligand>
        <name>Cu cation</name>
        <dbReference type="ChEBI" id="CHEBI:23378"/>
    </ligand>
</feature>
<feature type="binding site" evidence="7">
    <location>
        <position position="218"/>
    </location>
    <ligand>
        <name>Cu cation</name>
        <dbReference type="ChEBI" id="CHEBI:23378"/>
    </ligand>
</feature>
<feature type="domain" description="Blue (type 1) copper" evidence="9">
    <location>
        <begin position="152"/>
        <end position="232"/>
    </location>
</feature>
<evidence type="ECO:0000256" key="6">
    <source>
        <dbReference type="ARBA" id="ARBA00023008"/>
    </source>
</evidence>
<dbReference type="STRING" id="1286106.MPL1_00852"/>
<dbReference type="RefSeq" id="WP_009725238.1">
    <property type="nucleotide sequence ID" value="NZ_APHR01000004.1"/>
</dbReference>
<evidence type="ECO:0000256" key="4">
    <source>
        <dbReference type="ARBA" id="ARBA00022764"/>
    </source>
</evidence>
<feature type="binding site" evidence="7">
    <location>
        <position position="226"/>
    </location>
    <ligand>
        <name>Cu cation</name>
        <dbReference type="ChEBI" id="CHEBI:23378"/>
    </ligand>
</feature>
<feature type="coiled-coil region" evidence="8">
    <location>
        <begin position="109"/>
        <end position="136"/>
    </location>
</feature>
<comment type="cofactor">
    <cofactor evidence="7">
        <name>Cu cation</name>
        <dbReference type="ChEBI" id="CHEBI:23378"/>
    </cofactor>
    <text evidence="7">Binds 1 copper ion per subunit.</text>
</comment>
<keyword evidence="6 7" id="KW-0186">Copper</keyword>
<comment type="subcellular location">
    <subcellularLocation>
        <location evidence="1">Periplasm</location>
    </subcellularLocation>
</comment>
<dbReference type="PRINTS" id="PR00156">
    <property type="entry name" value="COPPERBLUE"/>
</dbReference>
<comment type="caution">
    <text evidence="10">The sequence shown here is derived from an EMBL/GenBank/DDBJ whole genome shotgun (WGS) entry which is preliminary data.</text>
</comment>
<feature type="binding site" evidence="7">
    <location>
        <position position="221"/>
    </location>
    <ligand>
        <name>Cu cation</name>
        <dbReference type="ChEBI" id="CHEBI:23378"/>
    </ligand>
</feature>
<evidence type="ECO:0000256" key="7">
    <source>
        <dbReference type="PIRSR" id="PIRSR602386-1"/>
    </source>
</evidence>
<keyword evidence="8" id="KW-0175">Coiled coil</keyword>
<dbReference type="GO" id="GO:0009055">
    <property type="term" value="F:electron transfer activity"/>
    <property type="evidence" value="ECO:0007669"/>
    <property type="project" value="InterPro"/>
</dbReference>
<dbReference type="AlphaFoldDB" id="M7P3Z4"/>
<dbReference type="GO" id="GO:0042597">
    <property type="term" value="C:periplasmic space"/>
    <property type="evidence" value="ECO:0007669"/>
    <property type="project" value="UniProtKB-SubCell"/>
</dbReference>
<dbReference type="InterPro" id="IPR002386">
    <property type="entry name" value="Amicyanin/Pseudoazurin"/>
</dbReference>
<organism evidence="10 11">
    <name type="scientific">Methylophaga lonarensis MPL</name>
    <dbReference type="NCBI Taxonomy" id="1286106"/>
    <lineage>
        <taxon>Bacteria</taxon>
        <taxon>Pseudomonadati</taxon>
        <taxon>Pseudomonadota</taxon>
        <taxon>Gammaproteobacteria</taxon>
        <taxon>Thiotrichales</taxon>
        <taxon>Piscirickettsiaceae</taxon>
        <taxon>Methylophaga</taxon>
    </lineage>
</organism>
<keyword evidence="3 7" id="KW-0479">Metal-binding</keyword>
<dbReference type="Proteomes" id="UP000012019">
    <property type="component" value="Unassembled WGS sequence"/>
</dbReference>
<sequence length="264" mass="28013">MFKSKATITAVIMVAVALFVLVAVSSVFFGTNDAYREVAPRQVQQVAPAEDTEALTDEALEQLIAEEQQAMESVVEEEVVDSATEVVEQATEAAVESTEDVTDIAQAAIDAAAQQAAEGREQADQLVEELAATTEEQIAPAATTAQAQTHVVTAEALVFNPVVVTIQPGDTVSWVNMPTHDTQSLEGLIPEGAAHWHSEMSQNYSRTFTQEGIYVYKCTPHFGSAMGGAIIVGNPVNIEEIRNAGARGAAGRLVRQALAVADAM</sequence>
<proteinExistence type="predicted"/>
<dbReference type="EMBL" id="APHR01000004">
    <property type="protein sequence ID" value="EMR14232.1"/>
    <property type="molecule type" value="Genomic_DNA"/>
</dbReference>
<evidence type="ECO:0000256" key="1">
    <source>
        <dbReference type="ARBA" id="ARBA00004418"/>
    </source>
</evidence>
<evidence type="ECO:0000256" key="5">
    <source>
        <dbReference type="ARBA" id="ARBA00022982"/>
    </source>
</evidence>
<keyword evidence="5" id="KW-0249">Electron transport</keyword>
<dbReference type="SUPFAM" id="SSF49503">
    <property type="entry name" value="Cupredoxins"/>
    <property type="match status" value="1"/>
</dbReference>
<dbReference type="InterPro" id="IPR000923">
    <property type="entry name" value="BlueCu_1"/>
</dbReference>
<dbReference type="eggNOG" id="COG3794">
    <property type="taxonomic scope" value="Bacteria"/>
</dbReference>
<dbReference type="InterPro" id="IPR008972">
    <property type="entry name" value="Cupredoxin"/>
</dbReference>
<feature type="coiled-coil region" evidence="8">
    <location>
        <begin position="49"/>
        <end position="77"/>
    </location>
</feature>
<dbReference type="GO" id="GO:0005507">
    <property type="term" value="F:copper ion binding"/>
    <property type="evidence" value="ECO:0007669"/>
    <property type="project" value="InterPro"/>
</dbReference>
<dbReference type="PATRIC" id="fig|1286106.3.peg.170"/>
<keyword evidence="4" id="KW-0574">Periplasm</keyword>
<dbReference type="PRINTS" id="PR00155">
    <property type="entry name" value="AMICYANIN"/>
</dbReference>
<reference evidence="10 11" key="1">
    <citation type="journal article" date="2013" name="Genome Announc.">
        <title>Draft Genome Sequence of Methylophaga lonarensis MPLT, a Haloalkaliphilic (Non-Methane-Utilizing) Methylotroph.</title>
        <authorList>
            <person name="Shetty S.A."/>
            <person name="Marathe N.P."/>
            <person name="Munot H."/>
            <person name="Antony C.P."/>
            <person name="Dhotre D.P."/>
            <person name="Murrell J.C."/>
            <person name="Shouche Y.S."/>
        </authorList>
    </citation>
    <scope>NUCLEOTIDE SEQUENCE [LARGE SCALE GENOMIC DNA]</scope>
    <source>
        <strain evidence="10 11">MPL</strain>
    </source>
</reference>
<protein>
    <submittedName>
        <fullName evidence="10">Pseudoazurin</fullName>
    </submittedName>
</protein>
<dbReference type="Gene3D" id="2.60.40.420">
    <property type="entry name" value="Cupredoxins - blue copper proteins"/>
    <property type="match status" value="1"/>
</dbReference>
<evidence type="ECO:0000256" key="8">
    <source>
        <dbReference type="SAM" id="Coils"/>
    </source>
</evidence>